<dbReference type="Gene3D" id="2.30.40.10">
    <property type="entry name" value="Urease, subunit C, domain 1"/>
    <property type="match status" value="1"/>
</dbReference>
<evidence type="ECO:0000256" key="4">
    <source>
        <dbReference type="ARBA" id="ARBA00014514"/>
    </source>
</evidence>
<organism evidence="11 12">
    <name type="scientific">Glossina brevipalpis</name>
    <dbReference type="NCBI Taxonomy" id="37001"/>
    <lineage>
        <taxon>Eukaryota</taxon>
        <taxon>Metazoa</taxon>
        <taxon>Ecdysozoa</taxon>
        <taxon>Arthropoda</taxon>
        <taxon>Hexapoda</taxon>
        <taxon>Insecta</taxon>
        <taxon>Pterygota</taxon>
        <taxon>Neoptera</taxon>
        <taxon>Endopterygota</taxon>
        <taxon>Diptera</taxon>
        <taxon>Brachycera</taxon>
        <taxon>Muscomorpha</taxon>
        <taxon>Hippoboscoidea</taxon>
        <taxon>Glossinidae</taxon>
        <taxon>Glossina</taxon>
    </lineage>
</organism>
<keyword evidence="6 9" id="KW-0378">Hydrolase</keyword>
<dbReference type="GO" id="GO:0005829">
    <property type="term" value="C:cytosol"/>
    <property type="evidence" value="ECO:0007669"/>
    <property type="project" value="TreeGrafter"/>
</dbReference>
<evidence type="ECO:0000256" key="8">
    <source>
        <dbReference type="ARBA" id="ARBA00051148"/>
    </source>
</evidence>
<evidence type="ECO:0000256" key="2">
    <source>
        <dbReference type="ARBA" id="ARBA00006745"/>
    </source>
</evidence>
<evidence type="ECO:0000313" key="11">
    <source>
        <dbReference type="EnsemblMetazoa" id="GBRI008769-PA"/>
    </source>
</evidence>
<dbReference type="GO" id="GO:0008270">
    <property type="term" value="F:zinc ion binding"/>
    <property type="evidence" value="ECO:0007669"/>
    <property type="project" value="UniProtKB-UniRule"/>
</dbReference>
<dbReference type="SUPFAM" id="SSF51338">
    <property type="entry name" value="Composite domain of metallo-dependent hydrolases"/>
    <property type="match status" value="2"/>
</dbReference>
<reference evidence="11" key="2">
    <citation type="submission" date="2020-05" db="UniProtKB">
        <authorList>
            <consortium name="EnsemblMetazoa"/>
        </authorList>
    </citation>
    <scope>IDENTIFICATION</scope>
    <source>
        <strain evidence="11">IAEA</strain>
    </source>
</reference>
<comment type="cofactor">
    <cofactor evidence="9">
        <name>Zn(2+)</name>
        <dbReference type="ChEBI" id="CHEBI:29105"/>
    </cofactor>
    <text evidence="9">Binds 1 zinc ion per subunit.</text>
</comment>
<evidence type="ECO:0000259" key="10">
    <source>
        <dbReference type="Pfam" id="PF01979"/>
    </source>
</evidence>
<dbReference type="GO" id="GO:0008892">
    <property type="term" value="F:guanine deaminase activity"/>
    <property type="evidence" value="ECO:0007669"/>
    <property type="project" value="UniProtKB-UniRule"/>
</dbReference>
<dbReference type="Proteomes" id="UP000091820">
    <property type="component" value="Unassembled WGS sequence"/>
</dbReference>
<dbReference type="FunFam" id="3.20.20.140:FF:000022">
    <property type="entry name" value="Guanine deaminase"/>
    <property type="match status" value="1"/>
</dbReference>
<dbReference type="EC" id="3.5.4.3" evidence="3 9"/>
<reference evidence="12" key="1">
    <citation type="submission" date="2014-03" db="EMBL/GenBank/DDBJ databases">
        <authorList>
            <person name="Aksoy S."/>
            <person name="Warren W."/>
            <person name="Wilson R.K."/>
        </authorList>
    </citation>
    <scope>NUCLEOTIDE SEQUENCE [LARGE SCALE GENOMIC DNA]</scope>
    <source>
        <strain evidence="12">IAEA</strain>
    </source>
</reference>
<dbReference type="STRING" id="37001.A0A1A9W7D0"/>
<dbReference type="AlphaFoldDB" id="A0A1A9W7D0"/>
<evidence type="ECO:0000256" key="7">
    <source>
        <dbReference type="ARBA" id="ARBA00022833"/>
    </source>
</evidence>
<dbReference type="NCBIfam" id="TIGR02967">
    <property type="entry name" value="guan_deamin"/>
    <property type="match status" value="1"/>
</dbReference>
<evidence type="ECO:0000256" key="3">
    <source>
        <dbReference type="ARBA" id="ARBA00012781"/>
    </source>
</evidence>
<evidence type="ECO:0000313" key="12">
    <source>
        <dbReference type="Proteomes" id="UP000091820"/>
    </source>
</evidence>
<proteinExistence type="inferred from homology"/>
<protein>
    <recommendedName>
        <fullName evidence="4 9">Guanine deaminase</fullName>
        <shortName evidence="9">Guanase</shortName>
        <ecNumber evidence="3 9">3.5.4.3</ecNumber>
    </recommendedName>
    <alternativeName>
        <fullName evidence="9">Guanine aminohydrolase</fullName>
    </alternativeName>
</protein>
<feature type="domain" description="Amidohydrolase-related" evidence="10">
    <location>
        <begin position="64"/>
        <end position="457"/>
    </location>
</feature>
<dbReference type="InterPro" id="IPR032466">
    <property type="entry name" value="Metal_Hydrolase"/>
</dbReference>
<evidence type="ECO:0000256" key="9">
    <source>
        <dbReference type="RuleBase" id="RU366009"/>
    </source>
</evidence>
<dbReference type="InterPro" id="IPR051607">
    <property type="entry name" value="Metallo-dep_hydrolases"/>
</dbReference>
<dbReference type="EnsemblMetazoa" id="GBRI008769-RA">
    <property type="protein sequence ID" value="GBRI008769-PA"/>
    <property type="gene ID" value="GBRI008769"/>
</dbReference>
<evidence type="ECO:0000256" key="6">
    <source>
        <dbReference type="ARBA" id="ARBA00022801"/>
    </source>
</evidence>
<dbReference type="Pfam" id="PF01979">
    <property type="entry name" value="Amidohydro_1"/>
    <property type="match status" value="1"/>
</dbReference>
<evidence type="ECO:0000256" key="1">
    <source>
        <dbReference type="ARBA" id="ARBA00004984"/>
    </source>
</evidence>
<name>A0A1A9W7D0_9MUSC</name>
<dbReference type="InterPro" id="IPR014311">
    <property type="entry name" value="Guanine_deaminase"/>
</dbReference>
<dbReference type="PANTHER" id="PTHR11271:SF6">
    <property type="entry name" value="GUANINE DEAMINASE"/>
    <property type="match status" value="1"/>
</dbReference>
<dbReference type="VEuPathDB" id="VectorBase:GBRI008769"/>
<keyword evidence="5 9" id="KW-0479">Metal-binding</keyword>
<evidence type="ECO:0000256" key="5">
    <source>
        <dbReference type="ARBA" id="ARBA00022723"/>
    </source>
</evidence>
<comment type="similarity">
    <text evidence="2 9">Belongs to the metallo-dependent hydrolases superfamily. ATZ/TRZ family.</text>
</comment>
<dbReference type="InterPro" id="IPR011059">
    <property type="entry name" value="Metal-dep_hydrolase_composite"/>
</dbReference>
<accession>A0A1A9W7D0</accession>
<keyword evidence="12" id="KW-1185">Reference proteome</keyword>
<dbReference type="InterPro" id="IPR006680">
    <property type="entry name" value="Amidohydro-rel"/>
</dbReference>
<comment type="catalytic activity">
    <reaction evidence="8 9">
        <text>guanine + H2O + H(+) = xanthine + NH4(+)</text>
        <dbReference type="Rhea" id="RHEA:14665"/>
        <dbReference type="ChEBI" id="CHEBI:15377"/>
        <dbReference type="ChEBI" id="CHEBI:15378"/>
        <dbReference type="ChEBI" id="CHEBI:16235"/>
        <dbReference type="ChEBI" id="CHEBI:17712"/>
        <dbReference type="ChEBI" id="CHEBI:28938"/>
        <dbReference type="EC" id="3.5.4.3"/>
    </reaction>
</comment>
<comment type="function">
    <text evidence="9">Catalyzes the hydrolytic deamination of guanine, producing xanthine and ammonia.</text>
</comment>
<dbReference type="SUPFAM" id="SSF51556">
    <property type="entry name" value="Metallo-dependent hydrolases"/>
    <property type="match status" value="1"/>
</dbReference>
<dbReference type="GO" id="GO:0006147">
    <property type="term" value="P:guanine catabolic process"/>
    <property type="evidence" value="ECO:0007669"/>
    <property type="project" value="UniProtKB-UniRule"/>
</dbReference>
<dbReference type="UniPathway" id="UPA00603">
    <property type="reaction ID" value="UER00660"/>
</dbReference>
<dbReference type="PANTHER" id="PTHR11271">
    <property type="entry name" value="GUANINE DEAMINASE"/>
    <property type="match status" value="1"/>
</dbReference>
<keyword evidence="7 9" id="KW-0862">Zinc</keyword>
<sequence>MAKVFIGQIIHTKSFNDFVVFTKGFVVVGGNGQITAVGDNFDRYSSTNAFPSNTEFINLAKEEFLMPGLVDCHIHAPQMAQIGLGLDLPLLDWLNTYTFPLEAKFSDNDFASKIYKKVVADTVKNGTTLACYFGTNHRMATLILAKEALKQGQRALVGKVCSDCNSPDFYVEATNESLASTKEFIDDIKELNSSLIQPIITPRFALSCSKKLMNGLGDIAKNYNLHIQSHISENLLEIDYVKELFASSYAEAYDNAGLLTNKTIMAHGVHLEDEEMALLRKRGTSVAHCPASNTMLRSGLCDVKRLINKGIKVGLGTDVSGGNSSSVQDAILRAIDVSHHLEFIKKQEIKGTGKITNAVDEDAKYEPIDFKQAIYLATLGGAAALAMDEITGNFVVGKEFDALIIDTSKEPLHNFGFYDSNNYEKKSDELKLLEMVQKFIYVGDDRNVHRVYVAGKQIK</sequence>
<dbReference type="Gene3D" id="3.20.20.140">
    <property type="entry name" value="Metal-dependent hydrolases"/>
    <property type="match status" value="1"/>
</dbReference>
<comment type="pathway">
    <text evidence="1 9">Purine metabolism; guanine degradation; xanthine from guanine: step 1/1.</text>
</comment>